<dbReference type="RefSeq" id="WP_280178145.1">
    <property type="nucleotide sequence ID" value="NZ_CACSAS010000001.1"/>
</dbReference>
<dbReference type="Proteomes" id="UP000433050">
    <property type="component" value="Unassembled WGS sequence"/>
</dbReference>
<keyword evidence="1" id="KW-0812">Transmembrane</keyword>
<keyword evidence="1" id="KW-0472">Membrane</keyword>
<name>A0A5S9Q5L7_9HYPH</name>
<proteinExistence type="predicted"/>
<accession>A0A5S9Q5L7</accession>
<protein>
    <submittedName>
        <fullName evidence="2">Uncharacterized protein</fullName>
    </submittedName>
</protein>
<gene>
    <name evidence="2" type="ORF">STARVERO_04026</name>
</gene>
<evidence type="ECO:0000313" key="2">
    <source>
        <dbReference type="EMBL" id="CAA0112238.1"/>
    </source>
</evidence>
<evidence type="ECO:0000256" key="1">
    <source>
        <dbReference type="SAM" id="Phobius"/>
    </source>
</evidence>
<reference evidence="2 3" key="1">
    <citation type="submission" date="2019-12" db="EMBL/GenBank/DDBJ databases">
        <authorList>
            <person name="Reyes-Prieto M."/>
        </authorList>
    </citation>
    <scope>NUCLEOTIDE SEQUENCE [LARGE SCALE GENOMIC DNA]</scope>
    <source>
        <strain evidence="2">HF14-78462</strain>
    </source>
</reference>
<sequence>MPFLPHLRSRRRTPKPGEVLTQMLVIAALLLGIARILSLIGRW</sequence>
<feature type="transmembrane region" description="Helical" evidence="1">
    <location>
        <begin position="20"/>
        <end position="40"/>
    </location>
</feature>
<keyword evidence="1" id="KW-1133">Transmembrane helix</keyword>
<dbReference type="EMBL" id="CACSAS010000001">
    <property type="protein sequence ID" value="CAA0112238.1"/>
    <property type="molecule type" value="Genomic_DNA"/>
</dbReference>
<evidence type="ECO:0000313" key="3">
    <source>
        <dbReference type="Proteomes" id="UP000433050"/>
    </source>
</evidence>
<organism evidence="2 3">
    <name type="scientific">Starkeya nomas</name>
    <dbReference type="NCBI Taxonomy" id="2666134"/>
    <lineage>
        <taxon>Bacteria</taxon>
        <taxon>Pseudomonadati</taxon>
        <taxon>Pseudomonadota</taxon>
        <taxon>Alphaproteobacteria</taxon>
        <taxon>Hyphomicrobiales</taxon>
        <taxon>Xanthobacteraceae</taxon>
        <taxon>Starkeya</taxon>
    </lineage>
</organism>
<dbReference type="AlphaFoldDB" id="A0A5S9Q5L7"/>
<keyword evidence="3" id="KW-1185">Reference proteome</keyword>